<dbReference type="RefSeq" id="WP_207561368.1">
    <property type="nucleotide sequence ID" value="NZ_CP046072.1"/>
</dbReference>
<dbReference type="EMBL" id="CP046072">
    <property type="protein sequence ID" value="QSZ42552.1"/>
    <property type="molecule type" value="Genomic_DNA"/>
</dbReference>
<dbReference type="PANTHER" id="PTHR40055">
    <property type="entry name" value="TRANSCRIPTIONAL REGULATOR YGIV-RELATED"/>
    <property type="match status" value="1"/>
</dbReference>
<dbReference type="GO" id="GO:0003700">
    <property type="term" value="F:DNA-binding transcription factor activity"/>
    <property type="evidence" value="ECO:0007669"/>
    <property type="project" value="InterPro"/>
</dbReference>
<dbReference type="SUPFAM" id="SSF46689">
    <property type="entry name" value="Homeodomain-like"/>
    <property type="match status" value="1"/>
</dbReference>
<accession>A0A975B1L6</accession>
<dbReference type="Gene3D" id="1.10.10.60">
    <property type="entry name" value="Homeodomain-like"/>
    <property type="match status" value="1"/>
</dbReference>
<evidence type="ECO:0000313" key="6">
    <source>
        <dbReference type="Proteomes" id="UP000671852"/>
    </source>
</evidence>
<evidence type="ECO:0000313" key="5">
    <source>
        <dbReference type="EMBL" id="QSZ42552.1"/>
    </source>
</evidence>
<dbReference type="SMART" id="SM00342">
    <property type="entry name" value="HTH_ARAC"/>
    <property type="match status" value="1"/>
</dbReference>
<reference evidence="5" key="1">
    <citation type="submission" date="2019-11" db="EMBL/GenBank/DDBJ databases">
        <authorList>
            <person name="Kojima H."/>
        </authorList>
    </citation>
    <scope>NUCLEOTIDE SEQUENCE</scope>
    <source>
        <strain evidence="5">H1576</strain>
    </source>
</reference>
<reference evidence="5" key="2">
    <citation type="submission" date="2021-04" db="EMBL/GenBank/DDBJ databases">
        <title>Isolation and characterization of a novel species of the genus Sulfurimonas.</title>
        <authorList>
            <person name="Fukui M."/>
        </authorList>
    </citation>
    <scope>NUCLEOTIDE SEQUENCE</scope>
    <source>
        <strain evidence="5">H1576</strain>
    </source>
</reference>
<dbReference type="InterPro" id="IPR050908">
    <property type="entry name" value="SmbC-like"/>
</dbReference>
<feature type="domain" description="HTH araC/xylS-type" evidence="4">
    <location>
        <begin position="14"/>
        <end position="113"/>
    </location>
</feature>
<keyword evidence="2" id="KW-0238">DNA-binding</keyword>
<dbReference type="GO" id="GO:0043565">
    <property type="term" value="F:sequence-specific DNA binding"/>
    <property type="evidence" value="ECO:0007669"/>
    <property type="project" value="InterPro"/>
</dbReference>
<keyword evidence="1" id="KW-0805">Transcription regulation</keyword>
<dbReference type="Pfam" id="PF12833">
    <property type="entry name" value="HTH_18"/>
    <property type="match status" value="1"/>
</dbReference>
<dbReference type="SMART" id="SM00871">
    <property type="entry name" value="AraC_E_bind"/>
    <property type="match status" value="1"/>
</dbReference>
<name>A0A975B1L6_9BACT</name>
<dbReference type="SUPFAM" id="SSF55136">
    <property type="entry name" value="Probable bacterial effector-binding domain"/>
    <property type="match status" value="1"/>
</dbReference>
<dbReference type="InterPro" id="IPR029442">
    <property type="entry name" value="GyrI-like"/>
</dbReference>
<dbReference type="InterPro" id="IPR011256">
    <property type="entry name" value="Reg_factor_effector_dom_sf"/>
</dbReference>
<keyword evidence="3" id="KW-0804">Transcription</keyword>
<gene>
    <name evidence="5" type="ORF">GJV85_10685</name>
</gene>
<proteinExistence type="predicted"/>
<dbReference type="InterPro" id="IPR009057">
    <property type="entry name" value="Homeodomain-like_sf"/>
</dbReference>
<organism evidence="5 6">
    <name type="scientific">Sulfurimonas aquatica</name>
    <dbReference type="NCBI Taxonomy" id="2672570"/>
    <lineage>
        <taxon>Bacteria</taxon>
        <taxon>Pseudomonadati</taxon>
        <taxon>Campylobacterota</taxon>
        <taxon>Epsilonproteobacteria</taxon>
        <taxon>Campylobacterales</taxon>
        <taxon>Sulfurimonadaceae</taxon>
        <taxon>Sulfurimonas</taxon>
    </lineage>
</organism>
<dbReference type="PANTHER" id="PTHR40055:SF1">
    <property type="entry name" value="TRANSCRIPTIONAL REGULATOR YGIV-RELATED"/>
    <property type="match status" value="1"/>
</dbReference>
<dbReference type="PROSITE" id="PS01124">
    <property type="entry name" value="HTH_ARAC_FAMILY_2"/>
    <property type="match status" value="1"/>
</dbReference>
<protein>
    <submittedName>
        <fullName evidence="5">Helix-turn-helix domain-containing protein</fullName>
    </submittedName>
</protein>
<dbReference type="InterPro" id="IPR010499">
    <property type="entry name" value="AraC_E-bd"/>
</dbReference>
<dbReference type="PRINTS" id="PR00032">
    <property type="entry name" value="HTHARAC"/>
</dbReference>
<sequence length="291" mass="34402">MKRETLNKKTKISNDILFYIYTNIEIDINMDELAQSFNISKFYMHKIFKEIFGRNIYESIKSIRLQKASTLLLTNKYSTITEIASSCGYSSQTSFIRVFKDRFLMTPTAWRKGGYKKYSKNIIEESPKAKASNASFENLEPTIVKMPEIEAYYLRHSGYNDQIKQTWQKIQTWSYGNNIKSYKHIALFHDNPTVTHLDECQYVACIQVDKDNISENERLPKFKISSGIYAKFDIHGTDGDFLRFMHWLYNEWLPHSEYETTTKPPYAIYKKNKYLSDDNNFDLSFYLSIKF</sequence>
<evidence type="ECO:0000256" key="3">
    <source>
        <dbReference type="ARBA" id="ARBA00023163"/>
    </source>
</evidence>
<dbReference type="Gene3D" id="3.20.80.10">
    <property type="entry name" value="Regulatory factor, effector binding domain"/>
    <property type="match status" value="1"/>
</dbReference>
<dbReference type="Pfam" id="PF06445">
    <property type="entry name" value="GyrI-like"/>
    <property type="match status" value="1"/>
</dbReference>
<dbReference type="Proteomes" id="UP000671852">
    <property type="component" value="Chromosome"/>
</dbReference>
<dbReference type="KEGG" id="saqt:GJV85_10685"/>
<evidence type="ECO:0000256" key="2">
    <source>
        <dbReference type="ARBA" id="ARBA00023125"/>
    </source>
</evidence>
<evidence type="ECO:0000259" key="4">
    <source>
        <dbReference type="PROSITE" id="PS01124"/>
    </source>
</evidence>
<dbReference type="InterPro" id="IPR020449">
    <property type="entry name" value="Tscrpt_reg_AraC-type_HTH"/>
</dbReference>
<dbReference type="InterPro" id="IPR018060">
    <property type="entry name" value="HTH_AraC"/>
</dbReference>
<keyword evidence="6" id="KW-1185">Reference proteome</keyword>
<dbReference type="AlphaFoldDB" id="A0A975B1L6"/>
<evidence type="ECO:0000256" key="1">
    <source>
        <dbReference type="ARBA" id="ARBA00023015"/>
    </source>
</evidence>